<dbReference type="Proteomes" id="UP000191612">
    <property type="component" value="Unassembled WGS sequence"/>
</dbReference>
<dbReference type="PANTHER" id="PTHR43798">
    <property type="entry name" value="MONOACYLGLYCEROL LIPASE"/>
    <property type="match status" value="1"/>
</dbReference>
<comment type="caution">
    <text evidence="2">The sequence shown here is derived from an EMBL/GenBank/DDBJ whole genome shotgun (WGS) entry which is preliminary data.</text>
</comment>
<accession>A0A1V6RKF7</accession>
<keyword evidence="3" id="KW-1185">Reference proteome</keyword>
<organism evidence="2 3">
    <name type="scientific">Penicillium solitum</name>
    <dbReference type="NCBI Taxonomy" id="60172"/>
    <lineage>
        <taxon>Eukaryota</taxon>
        <taxon>Fungi</taxon>
        <taxon>Dikarya</taxon>
        <taxon>Ascomycota</taxon>
        <taxon>Pezizomycotina</taxon>
        <taxon>Eurotiomycetes</taxon>
        <taxon>Eurotiomycetidae</taxon>
        <taxon>Eurotiales</taxon>
        <taxon>Aspergillaceae</taxon>
        <taxon>Penicillium</taxon>
    </lineage>
</organism>
<dbReference type="GO" id="GO:0017000">
    <property type="term" value="P:antibiotic biosynthetic process"/>
    <property type="evidence" value="ECO:0007669"/>
    <property type="project" value="UniProtKB-ARBA"/>
</dbReference>
<dbReference type="Gene3D" id="3.40.50.1820">
    <property type="entry name" value="alpha/beta hydrolase"/>
    <property type="match status" value="1"/>
</dbReference>
<protein>
    <recommendedName>
        <fullName evidence="1">AB hydrolase-1 domain-containing protein</fullName>
    </recommendedName>
</protein>
<gene>
    <name evidence="2" type="ORF">PENSOL_c003G09863</name>
</gene>
<dbReference type="EMBL" id="MDYO01000003">
    <property type="protein sequence ID" value="OQE02030.1"/>
    <property type="molecule type" value="Genomic_DNA"/>
</dbReference>
<evidence type="ECO:0000313" key="3">
    <source>
        <dbReference type="Proteomes" id="UP000191612"/>
    </source>
</evidence>
<proteinExistence type="predicted"/>
<name>A0A1V6RKF7_9EURO</name>
<dbReference type="GO" id="GO:0016020">
    <property type="term" value="C:membrane"/>
    <property type="evidence" value="ECO:0007669"/>
    <property type="project" value="TreeGrafter"/>
</dbReference>
<dbReference type="InterPro" id="IPR029058">
    <property type="entry name" value="AB_hydrolase_fold"/>
</dbReference>
<dbReference type="InterPro" id="IPR050266">
    <property type="entry name" value="AB_hydrolase_sf"/>
</dbReference>
<dbReference type="PANTHER" id="PTHR43798:SF33">
    <property type="entry name" value="HYDROLASE, PUTATIVE (AFU_ORTHOLOGUE AFUA_2G14860)-RELATED"/>
    <property type="match status" value="1"/>
</dbReference>
<evidence type="ECO:0000313" key="2">
    <source>
        <dbReference type="EMBL" id="OQE02030.1"/>
    </source>
</evidence>
<dbReference type="InterPro" id="IPR000073">
    <property type="entry name" value="AB_hydrolase_1"/>
</dbReference>
<dbReference type="AlphaFoldDB" id="A0A1V6RKF7"/>
<feature type="domain" description="AB hydrolase-1" evidence="1">
    <location>
        <begin position="31"/>
        <end position="298"/>
    </location>
</feature>
<sequence>MEHFQHTAHIGTHSLSYALRGIPRQPGAPLVVILTGITSSALEWSAVCRHLENEASVLLYERTGYGQSEAYPTAEPDSLTIVDELSRLLAAAALPPPYLVVGHSWGGIIAREFLAARGHEEICGMVLVDAVQERMLFETWPDPCIAAVTAGLDYMEVVGLTRDYRLTEVEWAELMAEEASPHHTQQATRELPYLQISRAVLAKKQQLLPGRDPLRGQPLSVLRGNSHQDQERMYRRGVAEGLGTEAERAAFRHYLERWDASEEAFQREFLNLSSNARFSTTTQSGHNIQITEPERVADEIHWVLQRASSVSRKLPSDHQLAT</sequence>
<reference evidence="3" key="1">
    <citation type="journal article" date="2017" name="Nat. Microbiol.">
        <title>Global analysis of biosynthetic gene clusters reveals vast potential of secondary metabolite production in Penicillium species.</title>
        <authorList>
            <person name="Nielsen J.C."/>
            <person name="Grijseels S."/>
            <person name="Prigent S."/>
            <person name="Ji B."/>
            <person name="Dainat J."/>
            <person name="Nielsen K.F."/>
            <person name="Frisvad J.C."/>
            <person name="Workman M."/>
            <person name="Nielsen J."/>
        </authorList>
    </citation>
    <scope>NUCLEOTIDE SEQUENCE [LARGE SCALE GENOMIC DNA]</scope>
    <source>
        <strain evidence="3">IBT 29525</strain>
    </source>
</reference>
<dbReference type="Pfam" id="PF12697">
    <property type="entry name" value="Abhydrolase_6"/>
    <property type="match status" value="1"/>
</dbReference>
<dbReference type="STRING" id="60172.A0A1V6RKF7"/>
<dbReference type="GO" id="GO:0072330">
    <property type="term" value="P:monocarboxylic acid biosynthetic process"/>
    <property type="evidence" value="ECO:0007669"/>
    <property type="project" value="UniProtKB-ARBA"/>
</dbReference>
<evidence type="ECO:0000259" key="1">
    <source>
        <dbReference type="Pfam" id="PF12697"/>
    </source>
</evidence>
<dbReference type="SUPFAM" id="SSF53474">
    <property type="entry name" value="alpha/beta-Hydrolases"/>
    <property type="match status" value="1"/>
</dbReference>